<evidence type="ECO:0000256" key="1">
    <source>
        <dbReference type="SAM" id="SignalP"/>
    </source>
</evidence>
<keyword evidence="1" id="KW-0732">Signal</keyword>
<evidence type="ECO:0000313" key="3">
    <source>
        <dbReference type="EMBL" id="PSK81975.1"/>
    </source>
</evidence>
<feature type="signal peptide" evidence="1">
    <location>
        <begin position="1"/>
        <end position="20"/>
    </location>
</feature>
<evidence type="ECO:0000313" key="5">
    <source>
        <dbReference type="Proteomes" id="UP000396862"/>
    </source>
</evidence>
<proteinExistence type="predicted"/>
<dbReference type="Proteomes" id="UP000396862">
    <property type="component" value="Unassembled WGS sequence"/>
</dbReference>
<feature type="chain" id="PRO_5015189565" evidence="1">
    <location>
        <begin position="21"/>
        <end position="177"/>
    </location>
</feature>
<name>A0A2P8CAK7_9BACT</name>
<reference evidence="2 5" key="2">
    <citation type="submission" date="2019-10" db="EMBL/GenBank/DDBJ databases">
        <title>Prolixibacter strains distinguished by the presence of nitrate reductase genes were adept at nitrate-dependent anaerobic corrosion of metallic iron and carbon steel.</title>
        <authorList>
            <person name="Iino T."/>
            <person name="Shono N."/>
            <person name="Ito K."/>
            <person name="Nakamura R."/>
            <person name="Sueoka K."/>
            <person name="Harayama S."/>
            <person name="Ohkuma M."/>
        </authorList>
    </citation>
    <scope>NUCLEOTIDE SEQUENCE [LARGE SCALE GENOMIC DNA]</scope>
    <source>
        <strain evidence="2 5">MIC1-1</strain>
    </source>
</reference>
<evidence type="ECO:0000313" key="2">
    <source>
        <dbReference type="EMBL" id="GET22572.1"/>
    </source>
</evidence>
<organism evidence="3 4">
    <name type="scientific">Prolixibacter denitrificans</name>
    <dbReference type="NCBI Taxonomy" id="1541063"/>
    <lineage>
        <taxon>Bacteria</taxon>
        <taxon>Pseudomonadati</taxon>
        <taxon>Bacteroidota</taxon>
        <taxon>Bacteroidia</taxon>
        <taxon>Marinilabiliales</taxon>
        <taxon>Prolixibacteraceae</taxon>
        <taxon>Prolixibacter</taxon>
    </lineage>
</organism>
<comment type="caution">
    <text evidence="3">The sequence shown here is derived from an EMBL/GenBank/DDBJ whole genome shotgun (WGS) entry which is preliminary data.</text>
</comment>
<dbReference type="Gene3D" id="3.40.1000.10">
    <property type="entry name" value="Mog1/PsbP, alpha/beta/alpha sandwich"/>
    <property type="match status" value="1"/>
</dbReference>
<dbReference type="OrthoDB" id="1440157at2"/>
<evidence type="ECO:0000313" key="4">
    <source>
        <dbReference type="Proteomes" id="UP000240621"/>
    </source>
</evidence>
<gene>
    <name evidence="3" type="ORF">CLV93_10785</name>
    <name evidence="2" type="ORF">JCM18694_28180</name>
</gene>
<dbReference type="EMBL" id="BLAU01000001">
    <property type="protein sequence ID" value="GET22572.1"/>
    <property type="molecule type" value="Genomic_DNA"/>
</dbReference>
<dbReference type="Proteomes" id="UP000240621">
    <property type="component" value="Unassembled WGS sequence"/>
</dbReference>
<dbReference type="EMBL" id="PYGC01000007">
    <property type="protein sequence ID" value="PSK81975.1"/>
    <property type="molecule type" value="Genomic_DNA"/>
</dbReference>
<dbReference type="AlphaFoldDB" id="A0A2P8CAK7"/>
<sequence>MKQLATIFAVFTLLLSNAFAETPSGDDIQFLKDGVSFSLPADWKIISDEPVGKDGHYFSAEHNTEDATGVITVTWLNAHIEPDVVIDSHKKNMRAADIYQQPGIEFTAIEPVTFAGRKAYRSKYATLVNGDKMEGEIICLNCEGKTISLFMQSGLDDKKATEAAFLQLEQTFGCREE</sequence>
<reference evidence="3 4" key="1">
    <citation type="submission" date="2018-03" db="EMBL/GenBank/DDBJ databases">
        <title>Genomic Encyclopedia of Archaeal and Bacterial Type Strains, Phase II (KMG-II): from individual species to whole genera.</title>
        <authorList>
            <person name="Goeker M."/>
        </authorList>
    </citation>
    <scope>NUCLEOTIDE SEQUENCE [LARGE SCALE GENOMIC DNA]</scope>
    <source>
        <strain evidence="3 4">DSM 27267</strain>
    </source>
</reference>
<dbReference type="RefSeq" id="WP_106542781.1">
    <property type="nucleotide sequence ID" value="NZ_BLAU01000001.1"/>
</dbReference>
<keyword evidence="5" id="KW-1185">Reference proteome</keyword>
<protein>
    <submittedName>
        <fullName evidence="3">Uncharacterized protein</fullName>
    </submittedName>
</protein>
<accession>A0A2P8CAK7</accession>